<feature type="transmembrane region" description="Helical" evidence="1">
    <location>
        <begin position="12"/>
        <end position="36"/>
    </location>
</feature>
<reference evidence="2" key="1">
    <citation type="submission" date="2018-05" db="EMBL/GenBank/DDBJ databases">
        <authorList>
            <person name="Lanie J.A."/>
            <person name="Ng W.-L."/>
            <person name="Kazmierczak K.M."/>
            <person name="Andrzejewski T.M."/>
            <person name="Davidsen T.M."/>
            <person name="Wayne K.J."/>
            <person name="Tettelin H."/>
            <person name="Glass J.I."/>
            <person name="Rusch D."/>
            <person name="Podicherti R."/>
            <person name="Tsui H.-C.T."/>
            <person name="Winkler M.E."/>
        </authorList>
    </citation>
    <scope>NUCLEOTIDE SEQUENCE</scope>
</reference>
<proteinExistence type="predicted"/>
<gene>
    <name evidence="2" type="ORF">METZ01_LOCUS68804</name>
</gene>
<keyword evidence="1" id="KW-0472">Membrane</keyword>
<evidence type="ECO:0000313" key="2">
    <source>
        <dbReference type="EMBL" id="SVA15950.1"/>
    </source>
</evidence>
<evidence type="ECO:0000256" key="1">
    <source>
        <dbReference type="SAM" id="Phobius"/>
    </source>
</evidence>
<dbReference type="AlphaFoldDB" id="A0A381TIR6"/>
<evidence type="ECO:0008006" key="3">
    <source>
        <dbReference type="Google" id="ProtNLM"/>
    </source>
</evidence>
<name>A0A381TIR6_9ZZZZ</name>
<dbReference type="Pfam" id="PF19883">
    <property type="entry name" value="DUF6356"/>
    <property type="match status" value="1"/>
</dbReference>
<dbReference type="EMBL" id="UINC01004660">
    <property type="protein sequence ID" value="SVA15950.1"/>
    <property type="molecule type" value="Genomic_DNA"/>
</dbReference>
<keyword evidence="1" id="KW-0812">Transmembrane</keyword>
<protein>
    <recommendedName>
        <fullName evidence="3">Capsule biosynthesis protein</fullName>
    </recommendedName>
</protein>
<keyword evidence="1" id="KW-1133">Transmembrane helix</keyword>
<dbReference type="InterPro" id="IPR045936">
    <property type="entry name" value="DUF6356"/>
</dbReference>
<organism evidence="2">
    <name type="scientific">marine metagenome</name>
    <dbReference type="NCBI Taxonomy" id="408172"/>
    <lineage>
        <taxon>unclassified sequences</taxon>
        <taxon>metagenomes</taxon>
        <taxon>ecological metagenomes</taxon>
    </lineage>
</organism>
<accession>A0A381TIR6</accession>
<feature type="non-terminal residue" evidence="2">
    <location>
        <position position="1"/>
    </location>
</feature>
<sequence>VGETYLEHMWNALRYGFTFLLLFFVALIHSILPFLFTKTASCVVQEMAKHMEDREKC</sequence>